<keyword evidence="7 15" id="KW-0479">Metal-binding</keyword>
<keyword evidence="10 16" id="KW-0560">Oxidoreductase</keyword>
<evidence type="ECO:0000313" key="18">
    <source>
        <dbReference type="Proteomes" id="UP000322000"/>
    </source>
</evidence>
<dbReference type="PROSITE" id="PS00086">
    <property type="entry name" value="CYTOCHROME_P450"/>
    <property type="match status" value="1"/>
</dbReference>
<dbReference type="Proteomes" id="UP000322000">
    <property type="component" value="Chromosome 19"/>
</dbReference>
<evidence type="ECO:0000256" key="1">
    <source>
        <dbReference type="ARBA" id="ARBA00001971"/>
    </source>
</evidence>
<reference evidence="19" key="1">
    <citation type="submission" date="2025-08" db="UniProtKB">
        <authorList>
            <consortium name="RefSeq"/>
        </authorList>
    </citation>
    <scope>IDENTIFICATION</scope>
</reference>
<dbReference type="GO" id="GO:0005789">
    <property type="term" value="C:endoplasmic reticulum membrane"/>
    <property type="evidence" value="ECO:0007669"/>
    <property type="project" value="UniProtKB-SubCell"/>
</dbReference>
<name>A0A7E5WKM7_TRINI</name>
<keyword evidence="8" id="KW-0256">Endoplasmic reticulum</keyword>
<evidence type="ECO:0000256" key="14">
    <source>
        <dbReference type="ARBA" id="ARBA00047827"/>
    </source>
</evidence>
<comment type="cofactor">
    <cofactor evidence="1 15">
        <name>heme</name>
        <dbReference type="ChEBI" id="CHEBI:30413"/>
    </cofactor>
</comment>
<dbReference type="GeneID" id="113503478"/>
<keyword evidence="18" id="KW-1185">Reference proteome</keyword>
<dbReference type="InterPro" id="IPR017972">
    <property type="entry name" value="Cyt_P450_CS"/>
</dbReference>
<dbReference type="PRINTS" id="PR00463">
    <property type="entry name" value="EP450I"/>
</dbReference>
<comment type="subcellular location">
    <subcellularLocation>
        <location evidence="3">Endoplasmic reticulum membrane</location>
        <topology evidence="3">Peripheral membrane protein</topology>
    </subcellularLocation>
    <subcellularLocation>
        <location evidence="2">Microsome membrane</location>
        <topology evidence="2">Peripheral membrane protein</topology>
    </subcellularLocation>
</comment>
<dbReference type="InterPro" id="IPR001128">
    <property type="entry name" value="Cyt_P450"/>
</dbReference>
<dbReference type="OrthoDB" id="2789670at2759"/>
<keyword evidence="9" id="KW-0492">Microsome</keyword>
<dbReference type="RefSeq" id="XP_026741278.1">
    <property type="nucleotide sequence ID" value="XM_026885477.1"/>
</dbReference>
<evidence type="ECO:0000256" key="9">
    <source>
        <dbReference type="ARBA" id="ARBA00022848"/>
    </source>
</evidence>
<evidence type="ECO:0000256" key="15">
    <source>
        <dbReference type="PIRSR" id="PIRSR602401-1"/>
    </source>
</evidence>
<dbReference type="InterPro" id="IPR050476">
    <property type="entry name" value="Insect_CytP450_Detox"/>
</dbReference>
<evidence type="ECO:0000256" key="16">
    <source>
        <dbReference type="RuleBase" id="RU000461"/>
    </source>
</evidence>
<evidence type="ECO:0000256" key="6">
    <source>
        <dbReference type="ARBA" id="ARBA00022617"/>
    </source>
</evidence>
<dbReference type="Gene3D" id="1.10.630.10">
    <property type="entry name" value="Cytochrome P450"/>
    <property type="match status" value="1"/>
</dbReference>
<dbReference type="GO" id="GO:0016712">
    <property type="term" value="F:oxidoreductase activity, acting on paired donors, with incorporation or reduction of molecular oxygen, reduced flavin or flavoprotein as one donor, and incorporation of one atom of oxygen"/>
    <property type="evidence" value="ECO:0007669"/>
    <property type="project" value="UniProtKB-EC"/>
</dbReference>
<proteinExistence type="inferred from homology"/>
<comment type="catalytic activity">
    <reaction evidence="14">
        <text>an organic molecule + reduced [NADPH--hemoprotein reductase] + O2 = an alcohol + oxidized [NADPH--hemoprotein reductase] + H2O + H(+)</text>
        <dbReference type="Rhea" id="RHEA:17149"/>
        <dbReference type="Rhea" id="RHEA-COMP:11964"/>
        <dbReference type="Rhea" id="RHEA-COMP:11965"/>
        <dbReference type="ChEBI" id="CHEBI:15377"/>
        <dbReference type="ChEBI" id="CHEBI:15378"/>
        <dbReference type="ChEBI" id="CHEBI:15379"/>
        <dbReference type="ChEBI" id="CHEBI:30879"/>
        <dbReference type="ChEBI" id="CHEBI:57618"/>
        <dbReference type="ChEBI" id="CHEBI:58210"/>
        <dbReference type="ChEBI" id="CHEBI:142491"/>
        <dbReference type="EC" id="1.14.14.1"/>
    </reaction>
</comment>
<keyword evidence="11 15" id="KW-0408">Iron</keyword>
<evidence type="ECO:0000256" key="10">
    <source>
        <dbReference type="ARBA" id="ARBA00023002"/>
    </source>
</evidence>
<dbReference type="EC" id="1.14.14.1" evidence="5"/>
<dbReference type="GO" id="GO:0020037">
    <property type="term" value="F:heme binding"/>
    <property type="evidence" value="ECO:0007669"/>
    <property type="project" value="InterPro"/>
</dbReference>
<dbReference type="AlphaFoldDB" id="A0A7E5WKM7"/>
<dbReference type="CDD" id="cd11056">
    <property type="entry name" value="CYP6-like"/>
    <property type="match status" value="1"/>
</dbReference>
<dbReference type="InParanoid" id="A0A7E5WKM7"/>
<keyword evidence="6 15" id="KW-0349">Heme</keyword>
<comment type="similarity">
    <text evidence="4 16">Belongs to the cytochrome P450 family.</text>
</comment>
<dbReference type="FunCoup" id="A0A7E5WKM7">
    <property type="interactions" value="289"/>
</dbReference>
<evidence type="ECO:0000256" key="11">
    <source>
        <dbReference type="ARBA" id="ARBA00023004"/>
    </source>
</evidence>
<dbReference type="GO" id="GO:0005506">
    <property type="term" value="F:iron ion binding"/>
    <property type="evidence" value="ECO:0007669"/>
    <property type="project" value="InterPro"/>
</dbReference>
<evidence type="ECO:0000313" key="19">
    <source>
        <dbReference type="RefSeq" id="XP_026741278.1"/>
    </source>
</evidence>
<dbReference type="Pfam" id="PF00067">
    <property type="entry name" value="p450"/>
    <property type="match status" value="1"/>
</dbReference>
<evidence type="ECO:0000256" key="13">
    <source>
        <dbReference type="ARBA" id="ARBA00023136"/>
    </source>
</evidence>
<evidence type="ECO:0000256" key="17">
    <source>
        <dbReference type="SAM" id="Phobius"/>
    </source>
</evidence>
<dbReference type="SUPFAM" id="SSF48264">
    <property type="entry name" value="Cytochrome P450"/>
    <property type="match status" value="1"/>
</dbReference>
<dbReference type="PANTHER" id="PTHR24292:SF100">
    <property type="entry name" value="CYTOCHROME P450 6A16, ISOFORM B-RELATED"/>
    <property type="match status" value="1"/>
</dbReference>
<evidence type="ECO:0000256" key="7">
    <source>
        <dbReference type="ARBA" id="ARBA00022723"/>
    </source>
</evidence>
<dbReference type="PRINTS" id="PR00385">
    <property type="entry name" value="P450"/>
</dbReference>
<evidence type="ECO:0000256" key="8">
    <source>
        <dbReference type="ARBA" id="ARBA00022824"/>
    </source>
</evidence>
<keyword evidence="17" id="KW-0812">Transmembrane</keyword>
<organism evidence="18 19">
    <name type="scientific">Trichoplusia ni</name>
    <name type="common">Cabbage looper</name>
    <dbReference type="NCBI Taxonomy" id="7111"/>
    <lineage>
        <taxon>Eukaryota</taxon>
        <taxon>Metazoa</taxon>
        <taxon>Ecdysozoa</taxon>
        <taxon>Arthropoda</taxon>
        <taxon>Hexapoda</taxon>
        <taxon>Insecta</taxon>
        <taxon>Pterygota</taxon>
        <taxon>Neoptera</taxon>
        <taxon>Endopterygota</taxon>
        <taxon>Lepidoptera</taxon>
        <taxon>Glossata</taxon>
        <taxon>Ditrysia</taxon>
        <taxon>Noctuoidea</taxon>
        <taxon>Noctuidae</taxon>
        <taxon>Plusiinae</taxon>
        <taxon>Trichoplusia</taxon>
    </lineage>
</organism>
<dbReference type="PANTHER" id="PTHR24292">
    <property type="entry name" value="CYTOCHROME P450"/>
    <property type="match status" value="1"/>
</dbReference>
<dbReference type="FunFam" id="1.10.630.10:FF:000042">
    <property type="entry name" value="Cytochrome P450"/>
    <property type="match status" value="1"/>
</dbReference>
<keyword evidence="12 16" id="KW-0503">Monooxygenase</keyword>
<keyword evidence="17" id="KW-1133">Transmembrane helix</keyword>
<feature type="binding site" description="axial binding residue" evidence="15">
    <location>
        <position position="445"/>
    </location>
    <ligand>
        <name>heme</name>
        <dbReference type="ChEBI" id="CHEBI:30413"/>
    </ligand>
    <ligandPart>
        <name>Fe</name>
        <dbReference type="ChEBI" id="CHEBI:18248"/>
    </ligandPart>
</feature>
<evidence type="ECO:0000256" key="3">
    <source>
        <dbReference type="ARBA" id="ARBA00004406"/>
    </source>
</evidence>
<feature type="transmembrane region" description="Helical" evidence="17">
    <location>
        <begin position="6"/>
        <end position="22"/>
    </location>
</feature>
<evidence type="ECO:0000256" key="2">
    <source>
        <dbReference type="ARBA" id="ARBA00004174"/>
    </source>
</evidence>
<dbReference type="KEGG" id="tnl:113503478"/>
<evidence type="ECO:0000256" key="5">
    <source>
        <dbReference type="ARBA" id="ARBA00012109"/>
    </source>
</evidence>
<evidence type="ECO:0000256" key="12">
    <source>
        <dbReference type="ARBA" id="ARBA00023033"/>
    </source>
</evidence>
<evidence type="ECO:0000256" key="4">
    <source>
        <dbReference type="ARBA" id="ARBA00010617"/>
    </source>
</evidence>
<sequence length="505" mass="57646">MAFHYIPLTVIALCAALYFYFTRTFNYWKKRNVPGPEPTAFFGNFKESALRRKNVGVVVQELYNSFPNEKVIGIYRMTTPSLLIRDLDVIKHIMIKDFELFADRGLEFSKKGLGQNLFHADGDTWRGLRNRFTPIFTSGKLKRMYYLMHDRAEKFIAFLQREAEKSPEFEVHSLVQKFTVSTITACAFGLDINTLEEKFEALELIDKMVLEANFSLELDMMYPGILKKLGISIFPGKVLSFFKVLVNNVINMRNGKPTDRNDFMDLMLGLREMGTVTSNKLGSADTSVDITDDVVAAQAFVFYVGGYETSATTVSYLLYQLALNQDIQDKLVKEIDEELKQSNGEVTYDCLMNMKYLNKVFDETLRMYSIVEPLQRKATVDYKIPGTDLTVEKGTMMIISPRGIHYDEKYYPKPEVFDPSRFDAEVAGARHPCAYLPFGLGQRNCIGMRFGRLQSILCVVKILSKFRIEPSKNTKRDLPVKPSKALIGPDGGILVNIVPRRDIKT</sequence>
<dbReference type="InterPro" id="IPR002401">
    <property type="entry name" value="Cyt_P450_E_grp-I"/>
</dbReference>
<protein>
    <recommendedName>
        <fullName evidence="5">unspecific monooxygenase</fullName>
        <ecNumber evidence="5">1.14.14.1</ecNumber>
    </recommendedName>
</protein>
<gene>
    <name evidence="19" type="primary">LOC113503478</name>
</gene>
<keyword evidence="13 17" id="KW-0472">Membrane</keyword>
<accession>A0A7E5WKM7</accession>
<dbReference type="InterPro" id="IPR036396">
    <property type="entry name" value="Cyt_P450_sf"/>
</dbReference>